<protein>
    <submittedName>
        <fullName evidence="2">DNA-binding helix-turn-helix protein</fullName>
    </submittedName>
</protein>
<keyword evidence="2" id="KW-0238">DNA-binding</keyword>
<reference evidence="2" key="1">
    <citation type="submission" date="2009-12" db="EMBL/GenBank/DDBJ databases">
        <authorList>
            <person name="Weinstock G."/>
            <person name="Sodergren E."/>
            <person name="Clifton S."/>
            <person name="Fulton L."/>
            <person name="Fulton B."/>
            <person name="Courtney L."/>
            <person name="Fronick C."/>
            <person name="Harrison M."/>
            <person name="Strong C."/>
            <person name="Farmer C."/>
            <person name="Delahaunty K."/>
            <person name="Markovic C."/>
            <person name="Hall O."/>
            <person name="Minx P."/>
            <person name="Tomlinson C."/>
            <person name="Mitreva M."/>
            <person name="Nelson J."/>
            <person name="Hou S."/>
            <person name="Wollam A."/>
            <person name="Pepin K.H."/>
            <person name="Johnson M."/>
            <person name="Bhonagiri V."/>
            <person name="Nash W.E."/>
            <person name="Warren W."/>
            <person name="Chinwalla A."/>
            <person name="Mardis E.R."/>
            <person name="Wilson R.K."/>
        </authorList>
    </citation>
    <scope>NUCLEOTIDE SEQUENCE [LARGE SCALE GENOMIC DNA]</scope>
    <source>
        <strain evidence="2">DSM 4541</strain>
    </source>
</reference>
<dbReference type="PROSITE" id="PS50943">
    <property type="entry name" value="HTH_CROC1"/>
    <property type="match status" value="1"/>
</dbReference>
<dbReference type="SUPFAM" id="SSF47413">
    <property type="entry name" value="lambda repressor-like DNA-binding domains"/>
    <property type="match status" value="1"/>
</dbReference>
<evidence type="ECO:0000259" key="1">
    <source>
        <dbReference type="PROSITE" id="PS50943"/>
    </source>
</evidence>
<dbReference type="Proteomes" id="UP000005512">
    <property type="component" value="Unassembled WGS sequence"/>
</dbReference>
<keyword evidence="3" id="KW-1185">Reference proteome</keyword>
<gene>
    <name evidence="2" type="ORF">PROVRUST_08164</name>
</gene>
<dbReference type="SMART" id="SM00530">
    <property type="entry name" value="HTH_XRE"/>
    <property type="match status" value="1"/>
</dbReference>
<feature type="domain" description="HTH cro/C1-type" evidence="1">
    <location>
        <begin position="24"/>
        <end position="78"/>
    </location>
</feature>
<dbReference type="CDD" id="cd00093">
    <property type="entry name" value="HTH_XRE"/>
    <property type="match status" value="1"/>
</dbReference>
<dbReference type="EMBL" id="ABXV02000051">
    <property type="protein sequence ID" value="EFB70683.1"/>
    <property type="molecule type" value="Genomic_DNA"/>
</dbReference>
<dbReference type="HOGENOM" id="CLU_066192_47_2_6"/>
<dbReference type="GO" id="GO:0003677">
    <property type="term" value="F:DNA binding"/>
    <property type="evidence" value="ECO:0007669"/>
    <property type="project" value="UniProtKB-KW"/>
</dbReference>
<dbReference type="AlphaFoldDB" id="D1P7E3"/>
<dbReference type="eggNOG" id="COG1396">
    <property type="taxonomic scope" value="Bacteria"/>
</dbReference>
<dbReference type="Gene3D" id="1.10.260.40">
    <property type="entry name" value="lambda repressor-like DNA-binding domains"/>
    <property type="match status" value="1"/>
</dbReference>
<dbReference type="Pfam" id="PF01381">
    <property type="entry name" value="HTH_3"/>
    <property type="match status" value="1"/>
</dbReference>
<dbReference type="STRING" id="500637.PROVRUST_08164"/>
<accession>D1P7E3</accession>
<sequence>MLLASSKVGIPMKVTNTRQLSAYMKDVRETNKLSQSKVASKVGIRQDTVSSFELSPDSTKLETFFKILSALNLELDIKPRNESGSSNTDSGWKEEW</sequence>
<proteinExistence type="predicted"/>
<name>D1P7E3_9GAMM</name>
<dbReference type="InterPro" id="IPR001387">
    <property type="entry name" value="Cro/C1-type_HTH"/>
</dbReference>
<dbReference type="InterPro" id="IPR010982">
    <property type="entry name" value="Lambda_DNA-bd_dom_sf"/>
</dbReference>
<evidence type="ECO:0000313" key="3">
    <source>
        <dbReference type="Proteomes" id="UP000005512"/>
    </source>
</evidence>
<comment type="caution">
    <text evidence="2">The sequence shown here is derived from an EMBL/GenBank/DDBJ whole genome shotgun (WGS) entry which is preliminary data.</text>
</comment>
<evidence type="ECO:0000313" key="2">
    <source>
        <dbReference type="EMBL" id="EFB70683.1"/>
    </source>
</evidence>
<organism evidence="2 3">
    <name type="scientific">Providencia rustigianii DSM 4541</name>
    <dbReference type="NCBI Taxonomy" id="500637"/>
    <lineage>
        <taxon>Bacteria</taxon>
        <taxon>Pseudomonadati</taxon>
        <taxon>Pseudomonadota</taxon>
        <taxon>Gammaproteobacteria</taxon>
        <taxon>Enterobacterales</taxon>
        <taxon>Morganellaceae</taxon>
        <taxon>Providencia</taxon>
    </lineage>
</organism>